<reference evidence="1" key="2">
    <citation type="submission" date="2020-11" db="EMBL/GenBank/DDBJ databases">
        <authorList>
            <person name="McCartney M.A."/>
            <person name="Auch B."/>
            <person name="Kono T."/>
            <person name="Mallez S."/>
            <person name="Becker A."/>
            <person name="Gohl D.M."/>
            <person name="Silverstein K.A.T."/>
            <person name="Koren S."/>
            <person name="Bechman K.B."/>
            <person name="Herman A."/>
            <person name="Abrahante J.E."/>
            <person name="Garbe J."/>
        </authorList>
    </citation>
    <scope>NUCLEOTIDE SEQUENCE</scope>
    <source>
        <strain evidence="1">Duluth1</strain>
        <tissue evidence="1">Whole animal</tissue>
    </source>
</reference>
<organism evidence="1 2">
    <name type="scientific">Dreissena polymorpha</name>
    <name type="common">Zebra mussel</name>
    <name type="synonym">Mytilus polymorpha</name>
    <dbReference type="NCBI Taxonomy" id="45954"/>
    <lineage>
        <taxon>Eukaryota</taxon>
        <taxon>Metazoa</taxon>
        <taxon>Spiralia</taxon>
        <taxon>Lophotrochozoa</taxon>
        <taxon>Mollusca</taxon>
        <taxon>Bivalvia</taxon>
        <taxon>Autobranchia</taxon>
        <taxon>Heteroconchia</taxon>
        <taxon>Euheterodonta</taxon>
        <taxon>Imparidentia</taxon>
        <taxon>Neoheterodontei</taxon>
        <taxon>Myida</taxon>
        <taxon>Dreissenoidea</taxon>
        <taxon>Dreissenidae</taxon>
        <taxon>Dreissena</taxon>
    </lineage>
</organism>
<evidence type="ECO:0000313" key="2">
    <source>
        <dbReference type="Proteomes" id="UP000828390"/>
    </source>
</evidence>
<proteinExistence type="predicted"/>
<protein>
    <submittedName>
        <fullName evidence="1">Uncharacterized protein</fullName>
    </submittedName>
</protein>
<dbReference type="Proteomes" id="UP000828390">
    <property type="component" value="Unassembled WGS sequence"/>
</dbReference>
<gene>
    <name evidence="1" type="ORF">DPMN_085692</name>
</gene>
<sequence length="87" mass="9920">MGSQHAEVRPLNTSAFKDCSVSPMAHKTNAYVPNTCWPTRVSFGDRQTTKYGLVWTRDQALLSLHNCVPEQRQQDGKYQIVDVQPRE</sequence>
<reference evidence="1" key="1">
    <citation type="journal article" date="2019" name="bioRxiv">
        <title>The Genome of the Zebra Mussel, Dreissena polymorpha: A Resource for Invasive Species Research.</title>
        <authorList>
            <person name="McCartney M.A."/>
            <person name="Auch B."/>
            <person name="Kono T."/>
            <person name="Mallez S."/>
            <person name="Zhang Y."/>
            <person name="Obille A."/>
            <person name="Becker A."/>
            <person name="Abrahante J.E."/>
            <person name="Garbe J."/>
            <person name="Badalamenti J.P."/>
            <person name="Herman A."/>
            <person name="Mangelson H."/>
            <person name="Liachko I."/>
            <person name="Sullivan S."/>
            <person name="Sone E.D."/>
            <person name="Koren S."/>
            <person name="Silverstein K.A.T."/>
            <person name="Beckman K.B."/>
            <person name="Gohl D.M."/>
        </authorList>
    </citation>
    <scope>NUCLEOTIDE SEQUENCE</scope>
    <source>
        <strain evidence="1">Duluth1</strain>
        <tissue evidence="1">Whole animal</tissue>
    </source>
</reference>
<keyword evidence="2" id="KW-1185">Reference proteome</keyword>
<accession>A0A9D3YCU0</accession>
<dbReference type="AlphaFoldDB" id="A0A9D3YCU0"/>
<name>A0A9D3YCU0_DREPO</name>
<dbReference type="EMBL" id="JAIWYP010000016">
    <property type="protein sequence ID" value="KAH3698173.1"/>
    <property type="molecule type" value="Genomic_DNA"/>
</dbReference>
<comment type="caution">
    <text evidence="1">The sequence shown here is derived from an EMBL/GenBank/DDBJ whole genome shotgun (WGS) entry which is preliminary data.</text>
</comment>
<evidence type="ECO:0000313" key="1">
    <source>
        <dbReference type="EMBL" id="KAH3698173.1"/>
    </source>
</evidence>